<dbReference type="GO" id="GO:0002949">
    <property type="term" value="P:tRNA threonylcarbamoyladenosine modification"/>
    <property type="evidence" value="ECO:0007669"/>
    <property type="project" value="InterPro"/>
</dbReference>
<dbReference type="OrthoDB" id="9784166at2"/>
<sequence>MAIILNIETATRNCSVSIVKNGIFQILVEENSKFYSHSENIHKFIDYVFKKSAISIYELNAVSVSKGPGSYTGLRTGVSAAKGLCYGLNIPLIAIDTLTIMVHGFNANQGILIPMIDSQRNEVYTAIFNKKKMTTIEAKILDEDSFIEYTKNKIYIFGDGAQKARKLLKISAYYRPEFFPSAKYMSSLSEDRFQQHKFENIESFEPFYLKDFLVKPIKVE</sequence>
<reference evidence="2 3" key="1">
    <citation type="journal article" date="2014" name="Genome Biol. Evol.">
        <title>Genome sequence of "Candidatus Walczuchella monophlebidarum" the flavobacterial endosymbiont of Llaveia axin axin (Hemiptera: Coccoidea: Monophlebidae).</title>
        <authorList>
            <person name="Rosas-Perez T."/>
            <person name="Rosenblueth M."/>
            <person name="Rincon-Rosales R."/>
            <person name="Mora J."/>
            <person name="Martinez-Romero E."/>
        </authorList>
    </citation>
    <scope>NUCLEOTIDE SEQUENCE [LARGE SCALE GENOMIC DNA]</scope>
    <source>
        <strain evidence="2">FNIIJ</strain>
    </source>
</reference>
<dbReference type="STRING" id="1415657.FNIIJ_008"/>
<dbReference type="CDD" id="cd24032">
    <property type="entry name" value="ASKHA_NBD_TsaB"/>
    <property type="match status" value="1"/>
</dbReference>
<dbReference type="NCBIfam" id="TIGR03725">
    <property type="entry name" value="T6A_YeaZ"/>
    <property type="match status" value="1"/>
</dbReference>
<dbReference type="Proteomes" id="UP000027148">
    <property type="component" value="Chromosome"/>
</dbReference>
<dbReference type="Gene3D" id="3.30.420.40">
    <property type="match status" value="2"/>
</dbReference>
<dbReference type="PANTHER" id="PTHR11735">
    <property type="entry name" value="TRNA N6-ADENOSINE THREONYLCARBAMOYLTRANSFERASE"/>
    <property type="match status" value="1"/>
</dbReference>
<feature type="domain" description="Gcp-like" evidence="1">
    <location>
        <begin position="36"/>
        <end position="130"/>
    </location>
</feature>
<dbReference type="GO" id="GO:0005829">
    <property type="term" value="C:cytosol"/>
    <property type="evidence" value="ECO:0007669"/>
    <property type="project" value="TreeGrafter"/>
</dbReference>
<evidence type="ECO:0000313" key="3">
    <source>
        <dbReference type="Proteomes" id="UP000027148"/>
    </source>
</evidence>
<proteinExistence type="predicted"/>
<dbReference type="EMBL" id="CP006873">
    <property type="protein sequence ID" value="AID37315.1"/>
    <property type="molecule type" value="Genomic_DNA"/>
</dbReference>
<dbReference type="AlphaFoldDB" id="A0A068DNI2"/>
<evidence type="ECO:0000259" key="1">
    <source>
        <dbReference type="Pfam" id="PF00814"/>
    </source>
</evidence>
<accession>A0A068DNI2</accession>
<dbReference type="InterPro" id="IPR022496">
    <property type="entry name" value="T6A_TsaB"/>
</dbReference>
<dbReference type="InterPro" id="IPR000905">
    <property type="entry name" value="Gcp-like_dom"/>
</dbReference>
<evidence type="ECO:0000313" key="2">
    <source>
        <dbReference type="EMBL" id="AID37315.1"/>
    </source>
</evidence>
<dbReference type="SUPFAM" id="SSF53067">
    <property type="entry name" value="Actin-like ATPase domain"/>
    <property type="match status" value="2"/>
</dbReference>
<dbReference type="Pfam" id="PF00814">
    <property type="entry name" value="TsaD"/>
    <property type="match status" value="1"/>
</dbReference>
<dbReference type="KEGG" id="elv:FNIIJ_008"/>
<dbReference type="InterPro" id="IPR043129">
    <property type="entry name" value="ATPase_NBD"/>
</dbReference>
<name>A0A068DNI2_9FLAO</name>
<organism evidence="2 3">
    <name type="scientific">Candidatus Walczuchella monophlebidarum</name>
    <dbReference type="NCBI Taxonomy" id="1415657"/>
    <lineage>
        <taxon>Bacteria</taxon>
        <taxon>Pseudomonadati</taxon>
        <taxon>Bacteroidota</taxon>
        <taxon>Flavobacteriia</taxon>
        <taxon>Flavobacteriales</taxon>
        <taxon>Candidatus Walczuchella</taxon>
    </lineage>
</organism>
<keyword evidence="3" id="KW-1185">Reference proteome</keyword>
<dbReference type="PANTHER" id="PTHR11735:SF11">
    <property type="entry name" value="TRNA THREONYLCARBAMOYLADENOSINE BIOSYNTHESIS PROTEIN TSAB"/>
    <property type="match status" value="1"/>
</dbReference>
<protein>
    <submittedName>
        <fullName evidence="2">Peptidase M22</fullName>
    </submittedName>
</protein>
<dbReference type="RefSeq" id="WP_038436033.1">
    <property type="nucleotide sequence ID" value="NZ_CP006873.1"/>
</dbReference>
<gene>
    <name evidence="2" type="primary">yeaZ</name>
    <name evidence="2" type="ORF">FNIIJ_008</name>
</gene>
<dbReference type="HOGENOM" id="CLU_064886_1_0_10"/>